<reference evidence="4 5" key="1">
    <citation type="journal article" date="2018" name="Evol. Lett.">
        <title>Horizontal gene cluster transfer increased hallucinogenic mushroom diversity.</title>
        <authorList>
            <person name="Reynolds H.T."/>
            <person name="Vijayakumar V."/>
            <person name="Gluck-Thaler E."/>
            <person name="Korotkin H.B."/>
            <person name="Matheny P.B."/>
            <person name="Slot J.C."/>
        </authorList>
    </citation>
    <scope>NUCLEOTIDE SEQUENCE [LARGE SCALE GENOMIC DNA]</scope>
    <source>
        <strain evidence="4 5">2631</strain>
    </source>
</reference>
<evidence type="ECO:0000313" key="5">
    <source>
        <dbReference type="Proteomes" id="UP000283269"/>
    </source>
</evidence>
<dbReference type="OrthoDB" id="1274115at2759"/>
<evidence type="ECO:0000256" key="1">
    <source>
        <dbReference type="ARBA" id="ARBA00006484"/>
    </source>
</evidence>
<dbReference type="SUPFAM" id="SSF51735">
    <property type="entry name" value="NAD(P)-binding Rossmann-fold domains"/>
    <property type="match status" value="1"/>
</dbReference>
<dbReference type="InterPro" id="IPR036291">
    <property type="entry name" value="NAD(P)-bd_dom_sf"/>
</dbReference>
<evidence type="ECO:0000256" key="3">
    <source>
        <dbReference type="RuleBase" id="RU000363"/>
    </source>
</evidence>
<dbReference type="EMBL" id="NHYD01002603">
    <property type="protein sequence ID" value="PPQ85897.1"/>
    <property type="molecule type" value="Genomic_DNA"/>
</dbReference>
<comment type="caution">
    <text evidence="4">The sequence shown here is derived from an EMBL/GenBank/DDBJ whole genome shotgun (WGS) entry which is preliminary data.</text>
</comment>
<dbReference type="InParanoid" id="A0A409X598"/>
<evidence type="ECO:0000313" key="4">
    <source>
        <dbReference type="EMBL" id="PPQ85897.1"/>
    </source>
</evidence>
<evidence type="ECO:0000256" key="2">
    <source>
        <dbReference type="ARBA" id="ARBA00023002"/>
    </source>
</evidence>
<dbReference type="PANTHER" id="PTHR43976:SF16">
    <property type="entry name" value="SHORT-CHAIN DEHYDROGENASE_REDUCTASE FAMILY PROTEIN"/>
    <property type="match status" value="1"/>
</dbReference>
<proteinExistence type="inferred from homology"/>
<dbReference type="CDD" id="cd05374">
    <property type="entry name" value="17beta-HSD-like_SDR_c"/>
    <property type="match status" value="1"/>
</dbReference>
<dbReference type="PANTHER" id="PTHR43976">
    <property type="entry name" value="SHORT CHAIN DEHYDROGENASE"/>
    <property type="match status" value="1"/>
</dbReference>
<dbReference type="PRINTS" id="PR00081">
    <property type="entry name" value="GDHRDH"/>
</dbReference>
<dbReference type="STRING" id="93625.A0A409X598"/>
<sequence length="292" mass="32001">MHHSSSKVWLVTGTSSGFGKHFVLSALARGDRVIAAARSLKKLEAFTSTLDIKDMERLRPLQLDLTDGKEEIERKIGNAFTFWNRIDVLVNNAGNFTGGMMEEGGSKLLRQQFDTNVFGTLDVTTATLPYLRQSKDACVITIGSRSAWKAELPGLGFYAASKAAIRAITESFMSELAQFNIRVLLVEPGSFKTEGIQNQLFSNENLIPIYDGLRQATKARLQSVGPGGLESGDPHKAVEAIIDVVTDEGAAQGREWPGYLILGNDADRDVRQKCEKVLSTLDSWTDVAKAVY</sequence>
<keyword evidence="5" id="KW-1185">Reference proteome</keyword>
<dbReference type="InterPro" id="IPR002347">
    <property type="entry name" value="SDR_fam"/>
</dbReference>
<gene>
    <name evidence="4" type="ORF">CVT25_015836</name>
</gene>
<dbReference type="PRINTS" id="PR00080">
    <property type="entry name" value="SDRFAMILY"/>
</dbReference>
<dbReference type="FunCoup" id="A0A409X598">
    <property type="interactions" value="270"/>
</dbReference>
<protein>
    <submittedName>
        <fullName evidence="4">Uncharacterized protein</fullName>
    </submittedName>
</protein>
<dbReference type="InterPro" id="IPR051911">
    <property type="entry name" value="SDR_oxidoreductase"/>
</dbReference>
<organism evidence="4 5">
    <name type="scientific">Psilocybe cyanescens</name>
    <dbReference type="NCBI Taxonomy" id="93625"/>
    <lineage>
        <taxon>Eukaryota</taxon>
        <taxon>Fungi</taxon>
        <taxon>Dikarya</taxon>
        <taxon>Basidiomycota</taxon>
        <taxon>Agaricomycotina</taxon>
        <taxon>Agaricomycetes</taxon>
        <taxon>Agaricomycetidae</taxon>
        <taxon>Agaricales</taxon>
        <taxon>Agaricineae</taxon>
        <taxon>Strophariaceae</taxon>
        <taxon>Psilocybe</taxon>
    </lineage>
</organism>
<dbReference type="GO" id="GO:0016491">
    <property type="term" value="F:oxidoreductase activity"/>
    <property type="evidence" value="ECO:0007669"/>
    <property type="project" value="UniProtKB-KW"/>
</dbReference>
<keyword evidence="2" id="KW-0560">Oxidoreductase</keyword>
<comment type="similarity">
    <text evidence="1 3">Belongs to the short-chain dehydrogenases/reductases (SDR) family.</text>
</comment>
<dbReference type="AlphaFoldDB" id="A0A409X598"/>
<dbReference type="Pfam" id="PF00106">
    <property type="entry name" value="adh_short"/>
    <property type="match status" value="1"/>
</dbReference>
<accession>A0A409X598</accession>
<dbReference type="Gene3D" id="3.40.50.720">
    <property type="entry name" value="NAD(P)-binding Rossmann-like Domain"/>
    <property type="match status" value="1"/>
</dbReference>
<name>A0A409X598_PSICY</name>
<dbReference type="Proteomes" id="UP000283269">
    <property type="component" value="Unassembled WGS sequence"/>
</dbReference>